<sequence>MFETADWMRIQLDLIKGVPVAYQSLLTRLQKEGLNEMEGGVDGPRLSRLRGILDECCDRFVMRA</sequence>
<dbReference type="RefSeq" id="WP_420904907.1">
    <property type="nucleotide sequence ID" value="NZ_BAAFGK010000004.1"/>
</dbReference>
<evidence type="ECO:0000313" key="1">
    <source>
        <dbReference type="EMBL" id="GAB0057206.1"/>
    </source>
</evidence>
<dbReference type="EMBL" id="BAAFGK010000004">
    <property type="protein sequence ID" value="GAB0057206.1"/>
    <property type="molecule type" value="Genomic_DNA"/>
</dbReference>
<proteinExistence type="predicted"/>
<evidence type="ECO:0000313" key="2">
    <source>
        <dbReference type="Proteomes" id="UP001628193"/>
    </source>
</evidence>
<name>A0ABQ0C8J7_9PROT</name>
<keyword evidence="2" id="KW-1185">Reference proteome</keyword>
<dbReference type="Proteomes" id="UP001628193">
    <property type="component" value="Unassembled WGS sequence"/>
</dbReference>
<organism evidence="1 2">
    <name type="scientific">Candidatus Magnetaquiglobus chichijimensis</name>
    <dbReference type="NCBI Taxonomy" id="3141448"/>
    <lineage>
        <taxon>Bacteria</taxon>
        <taxon>Pseudomonadati</taxon>
        <taxon>Pseudomonadota</taxon>
        <taxon>Magnetococcia</taxon>
        <taxon>Magnetococcales</taxon>
        <taxon>Candidatus Magnetaquicoccaceae</taxon>
        <taxon>Candidatus Magnetaquiglobus</taxon>
    </lineage>
</organism>
<reference evidence="1 2" key="1">
    <citation type="submission" date="2024-09" db="EMBL/GenBank/DDBJ databases">
        <title>Draft genome sequence of Candidatus Magnetaquicoccaceae bacterium FCR-1.</title>
        <authorList>
            <person name="Shimoshige H."/>
            <person name="Shimamura S."/>
            <person name="Taoka A."/>
            <person name="Kobayashi H."/>
            <person name="Maekawa T."/>
        </authorList>
    </citation>
    <scope>NUCLEOTIDE SEQUENCE [LARGE SCALE GENOMIC DNA]</scope>
    <source>
        <strain evidence="1 2">FCR-1</strain>
    </source>
</reference>
<comment type="caution">
    <text evidence="1">The sequence shown here is derived from an EMBL/GenBank/DDBJ whole genome shotgun (WGS) entry which is preliminary data.</text>
</comment>
<protein>
    <submittedName>
        <fullName evidence="1">Uncharacterized protein</fullName>
    </submittedName>
</protein>
<gene>
    <name evidence="1" type="ORF">SIID45300_01529</name>
</gene>
<accession>A0ABQ0C8J7</accession>